<name>A0AAW1K8P5_SAPOF</name>
<evidence type="ECO:0000313" key="2">
    <source>
        <dbReference type="EMBL" id="KAK9714711.1"/>
    </source>
</evidence>
<comment type="caution">
    <text evidence="2">The sequence shown here is derived from an EMBL/GenBank/DDBJ whole genome shotgun (WGS) entry which is preliminary data.</text>
</comment>
<protein>
    <submittedName>
        <fullName evidence="2">Uncharacterized protein</fullName>
    </submittedName>
</protein>
<organism evidence="2 3">
    <name type="scientific">Saponaria officinalis</name>
    <name type="common">Common soapwort</name>
    <name type="synonym">Lychnis saponaria</name>
    <dbReference type="NCBI Taxonomy" id="3572"/>
    <lineage>
        <taxon>Eukaryota</taxon>
        <taxon>Viridiplantae</taxon>
        <taxon>Streptophyta</taxon>
        <taxon>Embryophyta</taxon>
        <taxon>Tracheophyta</taxon>
        <taxon>Spermatophyta</taxon>
        <taxon>Magnoliopsida</taxon>
        <taxon>eudicotyledons</taxon>
        <taxon>Gunneridae</taxon>
        <taxon>Pentapetalae</taxon>
        <taxon>Caryophyllales</taxon>
        <taxon>Caryophyllaceae</taxon>
        <taxon>Caryophylleae</taxon>
        <taxon>Saponaria</taxon>
    </lineage>
</organism>
<feature type="transmembrane region" description="Helical" evidence="1">
    <location>
        <begin position="377"/>
        <end position="399"/>
    </location>
</feature>
<accession>A0AAW1K8P5</accession>
<feature type="transmembrane region" description="Helical" evidence="1">
    <location>
        <begin position="246"/>
        <end position="263"/>
    </location>
</feature>
<dbReference type="AlphaFoldDB" id="A0AAW1K8P5"/>
<keyword evidence="1" id="KW-1133">Transmembrane helix</keyword>
<proteinExistence type="predicted"/>
<evidence type="ECO:0000256" key="1">
    <source>
        <dbReference type="SAM" id="Phobius"/>
    </source>
</evidence>
<gene>
    <name evidence="2" type="ORF">RND81_06G114200</name>
</gene>
<keyword evidence="3" id="KW-1185">Reference proteome</keyword>
<evidence type="ECO:0000313" key="3">
    <source>
        <dbReference type="Proteomes" id="UP001443914"/>
    </source>
</evidence>
<reference evidence="2" key="1">
    <citation type="submission" date="2024-03" db="EMBL/GenBank/DDBJ databases">
        <title>WGS assembly of Saponaria officinalis var. Norfolk2.</title>
        <authorList>
            <person name="Jenkins J."/>
            <person name="Shu S."/>
            <person name="Grimwood J."/>
            <person name="Barry K."/>
            <person name="Goodstein D."/>
            <person name="Schmutz J."/>
            <person name="Leebens-Mack J."/>
            <person name="Osbourn A."/>
        </authorList>
    </citation>
    <scope>NUCLEOTIDE SEQUENCE [LARGE SCALE GENOMIC DNA]</scope>
    <source>
        <strain evidence="2">JIC</strain>
    </source>
</reference>
<sequence>MENERLTDAHKVFDEMFVPTFILEMAQTVNIDQDDDRFALVEGVEVVPHGAKNLVDDTEPDISISQEETLVYNAQNELAKMSKPISTSNQGSIMRPSEVLMLKNEDDDIQRYGNGVIQVRDQCSNPNFGSTEEVNGKFSCLAQPIFSDEVHLSKAHYMFDKMPKRDDGDLCDYGEIDLYFGLVDVVYDILGCVSSEKFINTIHFRNTQNLLDKMSELNFKSKSNLSILKAENMEIHSLIQVRTKRPLVLSLTFGSICFCVFIFDPGALFSLMRTVDICTYGNIFGLNNRWITIINYKEILSWGKLIVLMAFWNQLTNVIELPSFQNDVICPWFNGEILGGVVQSYLVGSPNWSVFHVVDIDIDIVSLLLCRSEKSSMLGGILLSKFLVVTFVSIGRILAICEMCVRHSTIILTLEGKGGFEEVGSDNVGLLLWRAIEKKNCERKRQLTANNISRTIGVGYFIFDPGGLNNSLMMNSYVAEVVWVFDPGGLFVVIVLVFDPGGSNNLLGVISGDFKLVYKDATRRPMIVLTLEDKGVLKEWELIHPNLFLQLIYYF</sequence>
<dbReference type="Proteomes" id="UP001443914">
    <property type="component" value="Unassembled WGS sequence"/>
</dbReference>
<keyword evidence="1" id="KW-0812">Transmembrane</keyword>
<dbReference type="EMBL" id="JBDFQZ010000006">
    <property type="protein sequence ID" value="KAK9714711.1"/>
    <property type="molecule type" value="Genomic_DNA"/>
</dbReference>
<keyword evidence="1" id="KW-0472">Membrane</keyword>